<dbReference type="PANTHER" id="PTHR42988:SF2">
    <property type="entry name" value="CYCLIC NUCLEOTIDE PHOSPHODIESTERASE CBUA0032-RELATED"/>
    <property type="match status" value="1"/>
</dbReference>
<dbReference type="InterPro" id="IPR008964">
    <property type="entry name" value="Invasin/intimin_cell_adhesion"/>
</dbReference>
<dbReference type="InterPro" id="IPR050884">
    <property type="entry name" value="CNP_phosphodiesterase-III"/>
</dbReference>
<dbReference type="SUPFAM" id="SSF56300">
    <property type="entry name" value="Metallo-dependent phosphatases"/>
    <property type="match status" value="1"/>
</dbReference>
<dbReference type="InterPro" id="IPR004843">
    <property type="entry name" value="Calcineurin-like_PHP"/>
</dbReference>
<dbReference type="InterPro" id="IPR003343">
    <property type="entry name" value="Big_2"/>
</dbReference>
<keyword evidence="7" id="KW-1185">Reference proteome</keyword>
<dbReference type="Gene3D" id="3.60.21.10">
    <property type="match status" value="1"/>
</dbReference>
<evidence type="ECO:0000313" key="6">
    <source>
        <dbReference type="EMBL" id="OLR55471.1"/>
    </source>
</evidence>
<evidence type="ECO:0000256" key="3">
    <source>
        <dbReference type="ARBA" id="ARBA00023004"/>
    </source>
</evidence>
<evidence type="ECO:0000313" key="7">
    <source>
        <dbReference type="Proteomes" id="UP000187404"/>
    </source>
</evidence>
<evidence type="ECO:0000256" key="2">
    <source>
        <dbReference type="ARBA" id="ARBA00022801"/>
    </source>
</evidence>
<dbReference type="Pfam" id="PF18989">
    <property type="entry name" value="DUF5722"/>
    <property type="match status" value="1"/>
</dbReference>
<keyword evidence="3" id="KW-0408">Iron</keyword>
<accession>A0A1Q9JH66</accession>
<dbReference type="GO" id="GO:0046872">
    <property type="term" value="F:metal ion binding"/>
    <property type="evidence" value="ECO:0007669"/>
    <property type="project" value="UniProtKB-KW"/>
</dbReference>
<organism evidence="6 7">
    <name type="scientific">Hornefia porci</name>
    <dbReference type="NCBI Taxonomy" id="2652292"/>
    <lineage>
        <taxon>Bacteria</taxon>
        <taxon>Bacillati</taxon>
        <taxon>Bacillota</taxon>
        <taxon>Clostridia</taxon>
        <taxon>Peptostreptococcales</taxon>
        <taxon>Anaerovoracaceae</taxon>
        <taxon>Hornefia</taxon>
    </lineage>
</organism>
<evidence type="ECO:0000256" key="4">
    <source>
        <dbReference type="ARBA" id="ARBA00025742"/>
    </source>
</evidence>
<gene>
    <name evidence="6" type="ORF">BHK98_04960</name>
</gene>
<dbReference type="SMART" id="SM00635">
    <property type="entry name" value="BID_2"/>
    <property type="match status" value="1"/>
</dbReference>
<dbReference type="STRING" id="1261640.BHK98_04960"/>
<keyword evidence="2" id="KW-0378">Hydrolase</keyword>
<proteinExistence type="inferred from homology"/>
<dbReference type="SUPFAM" id="SSF49373">
    <property type="entry name" value="Invasin/intimin cell-adhesion fragments"/>
    <property type="match status" value="1"/>
</dbReference>
<evidence type="ECO:0000259" key="5">
    <source>
        <dbReference type="SMART" id="SM00635"/>
    </source>
</evidence>
<dbReference type="InterPro" id="IPR029052">
    <property type="entry name" value="Metallo-depent_PP-like"/>
</dbReference>
<dbReference type="InterPro" id="IPR043780">
    <property type="entry name" value="DUF5722"/>
</dbReference>
<dbReference type="Pfam" id="PF02368">
    <property type="entry name" value="Big_2"/>
    <property type="match status" value="1"/>
</dbReference>
<protein>
    <recommendedName>
        <fullName evidence="5">BIG2 domain-containing protein</fullName>
    </recommendedName>
</protein>
<keyword evidence="1" id="KW-0479">Metal-binding</keyword>
<feature type="domain" description="BIG2" evidence="5">
    <location>
        <begin position="1234"/>
        <end position="1308"/>
    </location>
</feature>
<dbReference type="EMBL" id="MJIE01000001">
    <property type="protein sequence ID" value="OLR55471.1"/>
    <property type="molecule type" value="Genomic_DNA"/>
</dbReference>
<sequence>MFRKERSLHVVLRKGGVHTAVIALLAIIFATAAFAFVCHDTYAASSKDAKSSGMTVSVEKSKVRIKIKRVGKKGTAKLYMCRANQYNKKDKLNGISKSTKVRGTYIGKYKMGSNKTFTVSRYKKGVDRLYSKYYLVDKKGKIVKGPIYASKIYSPVKSVTMKSASKKGLFMDDAAALSDAKDLGASSMAININLAGILYPKYHSNAIRFKSNGKTYYFNKSKVEYYDKVISANTQNGINTTATLLLMNNGESNGIPSALLYSNRTGESFGMNTSNSSGRDYFIACMEFLASRYSRGRERGLINNYVIGNEVDFTGCFMPEKKAKGKTQKARFNEYMEEYARALRLSNAAVKKYAGDAKVHISITHNWAAPGNEAVGGTAYAPKAMLEWLAKYSNQRGSYDWGIAPHIYGFNLPASDVGYNDTGMNPAYPKVKVGGNYNSSKWLTISNFEILQKYLEQNKMRCGTKVRDVILQETGVSSEKNTKADKYRQAAYTAQMYYKAAHMNCVSSLMYFRLHDTKELEKANANFGLIGMDGKKKPAYTLWKYIDTDKSFDYSNRYLEYIQFQKGGKIYKKANGNISNWKDAMKVVDSTFNWNTQWNTAKIEKRKTAGVKRSLSVSADSYDVNDSIKVTAAGASNDMVGLYKAGDDPETKEPIFWYYVGSTNNGINHTSGKSYDVRAAGQISDSRYDEATLTAGKYKIALISDGTDVVESRNITITGSIDTAKESVRTNKTSYHVGENIIATATGEGTYWVGIYNEDDSYGTGSGTTTSIYWYYVNDKDSGKKAGVPVILQNTNFNRTDRVATHEIPAGKYKVILFRGSGYDEVASTTISVGESAPDSLKSIHYSQDNNSDGYANGTVTITKDAANETATDCVMYWAGADGNPLVGYDALAKFRLTGNSTTFHMYEHTIIPEGAKKLIAYAANGKKLSSKAVSVDIPEGSSYQIGSPIMEFQVVSDVHITNDSSLQYYDKYNNEHFTEMLNDVKKNSPNSRAIVINGDMANNGRKDQFYKMKSLYDSAGVTPKLHIAVGNHDWMAGNPNNQFQDFVHLFNPSVSTPKNVYYDEWINGYHFIYLGGEKEGLHAQMSDAQLKWFDEKMKEDTEKDPNRPVFVFLHQSMKNTVAGSFSGQGWDGVDNTESFQKILKKYGQIVLYNGHSHWELNSIGCMFNGSTNAPVAFNTASVGYLWTSYNETTGEYTEGSNGYYIRVYDDKIAVLGRDFVNGKWIPSAMFIVEKDPITVSKTSVRLKKTSKAYSLNAKSASNAALSYVSSDASIATVSSSGKVTPKKAGTAVITITSDGSGTKTMNRKDVKVTVK</sequence>
<dbReference type="Proteomes" id="UP000187404">
    <property type="component" value="Unassembled WGS sequence"/>
</dbReference>
<dbReference type="Gene3D" id="2.60.40.1080">
    <property type="match status" value="1"/>
</dbReference>
<dbReference type="GO" id="GO:0016787">
    <property type="term" value="F:hydrolase activity"/>
    <property type="evidence" value="ECO:0007669"/>
    <property type="project" value="UniProtKB-KW"/>
</dbReference>
<dbReference type="SUPFAM" id="SSF51445">
    <property type="entry name" value="(Trans)glycosidases"/>
    <property type="match status" value="1"/>
</dbReference>
<dbReference type="Pfam" id="PF00149">
    <property type="entry name" value="Metallophos"/>
    <property type="match status" value="1"/>
</dbReference>
<comment type="caution">
    <text evidence="6">The sequence shown here is derived from an EMBL/GenBank/DDBJ whole genome shotgun (WGS) entry which is preliminary data.</text>
</comment>
<name>A0A1Q9JH66_9FIRM</name>
<evidence type="ECO:0000256" key="1">
    <source>
        <dbReference type="ARBA" id="ARBA00022723"/>
    </source>
</evidence>
<dbReference type="InterPro" id="IPR017853">
    <property type="entry name" value="GH"/>
</dbReference>
<dbReference type="OrthoDB" id="1645838at2"/>
<dbReference type="RefSeq" id="WP_075712466.1">
    <property type="nucleotide sequence ID" value="NZ_MJIE01000001.1"/>
</dbReference>
<reference evidence="6 7" key="1">
    <citation type="journal article" date="2016" name="Appl. Environ. Microbiol.">
        <title>Function and Phylogeny of Bacterial Butyryl Coenzyme A:Acetate Transferases and Their Diversity in the Proximal Colon of Swine.</title>
        <authorList>
            <person name="Trachsel J."/>
            <person name="Bayles D.O."/>
            <person name="Looft T."/>
            <person name="Levine U.Y."/>
            <person name="Allen H.K."/>
        </authorList>
    </citation>
    <scope>NUCLEOTIDE SEQUENCE [LARGE SCALE GENOMIC DNA]</scope>
    <source>
        <strain evidence="6 7">68-3-10</strain>
    </source>
</reference>
<comment type="similarity">
    <text evidence="4">Belongs to the cyclic nucleotide phosphodiesterase class-III family.</text>
</comment>
<dbReference type="PANTHER" id="PTHR42988">
    <property type="entry name" value="PHOSPHOHYDROLASE"/>
    <property type="match status" value="1"/>
</dbReference>